<protein>
    <submittedName>
        <fullName evidence="3">Casein kinase I homolog HRR25</fullName>
    </submittedName>
</protein>
<dbReference type="InterPro" id="IPR011009">
    <property type="entry name" value="Kinase-like_dom_sf"/>
</dbReference>
<dbReference type="AlphaFoldDB" id="A0A401GSK0"/>
<keyword evidence="3" id="KW-0808">Transferase</keyword>
<dbReference type="SMART" id="SM00220">
    <property type="entry name" value="S_TKc"/>
    <property type="match status" value="1"/>
</dbReference>
<evidence type="ECO:0000256" key="1">
    <source>
        <dbReference type="PROSITE-ProRule" id="PRU10141"/>
    </source>
</evidence>
<dbReference type="Pfam" id="PF00069">
    <property type="entry name" value="Pkinase"/>
    <property type="match status" value="1"/>
</dbReference>
<keyword evidence="1" id="KW-0067">ATP-binding</keyword>
<keyword evidence="3" id="KW-0418">Kinase</keyword>
<dbReference type="EMBL" id="BFAD01000007">
    <property type="protein sequence ID" value="GBE85195.1"/>
    <property type="molecule type" value="Genomic_DNA"/>
</dbReference>
<name>A0A401GSK0_9APHY</name>
<dbReference type="PROSITE" id="PS00107">
    <property type="entry name" value="PROTEIN_KINASE_ATP"/>
    <property type="match status" value="1"/>
</dbReference>
<dbReference type="GO" id="GO:0005524">
    <property type="term" value="F:ATP binding"/>
    <property type="evidence" value="ECO:0007669"/>
    <property type="project" value="UniProtKB-UniRule"/>
</dbReference>
<feature type="domain" description="Protein kinase" evidence="2">
    <location>
        <begin position="13"/>
        <end position="285"/>
    </location>
</feature>
<dbReference type="PANTHER" id="PTHR11909">
    <property type="entry name" value="CASEIN KINASE-RELATED"/>
    <property type="match status" value="1"/>
</dbReference>
<reference evidence="3 4" key="1">
    <citation type="journal article" date="2018" name="Sci. Rep.">
        <title>Genome sequence of the cauliflower mushroom Sparassis crispa (Hanabiratake) and its association with beneficial usage.</title>
        <authorList>
            <person name="Kiyama R."/>
            <person name="Furutani Y."/>
            <person name="Kawaguchi K."/>
            <person name="Nakanishi T."/>
        </authorList>
    </citation>
    <scope>NUCLEOTIDE SEQUENCE [LARGE SCALE GENOMIC DNA]</scope>
</reference>
<comment type="caution">
    <text evidence="3">The sequence shown here is derived from an EMBL/GenBank/DDBJ whole genome shotgun (WGS) entry which is preliminary data.</text>
</comment>
<dbReference type="STRING" id="139825.A0A401GSK0"/>
<evidence type="ECO:0000313" key="3">
    <source>
        <dbReference type="EMBL" id="GBE85195.1"/>
    </source>
</evidence>
<dbReference type="Proteomes" id="UP000287166">
    <property type="component" value="Unassembled WGS sequence"/>
</dbReference>
<dbReference type="PROSITE" id="PS50011">
    <property type="entry name" value="PROTEIN_KINASE_DOM"/>
    <property type="match status" value="1"/>
</dbReference>
<dbReference type="SUPFAM" id="SSF56112">
    <property type="entry name" value="Protein kinase-like (PK-like)"/>
    <property type="match status" value="1"/>
</dbReference>
<dbReference type="InterPro" id="IPR050235">
    <property type="entry name" value="CK1_Ser-Thr_kinase"/>
</dbReference>
<feature type="binding site" evidence="1">
    <location>
        <position position="42"/>
    </location>
    <ligand>
        <name>ATP</name>
        <dbReference type="ChEBI" id="CHEBI:30616"/>
    </ligand>
</feature>
<evidence type="ECO:0000259" key="2">
    <source>
        <dbReference type="PROSITE" id="PS50011"/>
    </source>
</evidence>
<dbReference type="OrthoDB" id="5979581at2759"/>
<dbReference type="GeneID" id="38782112"/>
<keyword evidence="4" id="KW-1185">Reference proteome</keyword>
<dbReference type="InParanoid" id="A0A401GSK0"/>
<dbReference type="RefSeq" id="XP_027616108.1">
    <property type="nucleotide sequence ID" value="XM_027760307.1"/>
</dbReference>
<evidence type="ECO:0000313" key="4">
    <source>
        <dbReference type="Proteomes" id="UP000287166"/>
    </source>
</evidence>
<accession>A0A401GSK0</accession>
<sequence>MAHNYYPPQIGNWWLGDNLGSGFSGSIFRATNLHTGQVVALKIQRLNAECPTNSYERHFYPALQGGLGMPTLWADGTYGKWDYLAIDLLGPSLDSLFRRSGKAVMDLRSVCCIGMQVINRLEFMHSRGVLHRDIQLGNCVVGLPPNDKIIYMIDFGFSKFYIDPATKRHIPDSKVKRDFIGNYWFTSVGVHCRGRVPSRRDDLEAVALMLIHLLTPGGLSWTRNGVPRTDAAHDRLMREKRDTRPEDLCCGLPAEFEEFLRYCRRLKFAECPDYSRWIEEFKALLEYKGQPTSSLFIWPPPDPQPIVQAPPARRSQPVDPAKVEGILNGLVNDMANVHLGERQVLGDRSEVANRVRVTNANAPAAPTGYADDVIVISSDDENAPGKAPAAVRLPKAMHLAKLAQAVPDATDNVALARVVLEFIQVLQENRSRTLTKEGFAVLDALYKQMADPSVYVQPLRTSRPRNSAADGVEEGPEPRHVKTNKLWTLRRNAAAAKSNKALAQLVAEFGTVINRSSGRTVTKDAFGFLDALSGRLRSLG</sequence>
<proteinExistence type="predicted"/>
<dbReference type="GO" id="GO:0004672">
    <property type="term" value="F:protein kinase activity"/>
    <property type="evidence" value="ECO:0007669"/>
    <property type="project" value="InterPro"/>
</dbReference>
<dbReference type="CDD" id="cd14016">
    <property type="entry name" value="STKc_CK1"/>
    <property type="match status" value="1"/>
</dbReference>
<dbReference type="InterPro" id="IPR000719">
    <property type="entry name" value="Prot_kinase_dom"/>
</dbReference>
<dbReference type="InterPro" id="IPR017441">
    <property type="entry name" value="Protein_kinase_ATP_BS"/>
</dbReference>
<keyword evidence="1" id="KW-0547">Nucleotide-binding</keyword>
<organism evidence="3 4">
    <name type="scientific">Sparassis crispa</name>
    <dbReference type="NCBI Taxonomy" id="139825"/>
    <lineage>
        <taxon>Eukaryota</taxon>
        <taxon>Fungi</taxon>
        <taxon>Dikarya</taxon>
        <taxon>Basidiomycota</taxon>
        <taxon>Agaricomycotina</taxon>
        <taxon>Agaricomycetes</taxon>
        <taxon>Polyporales</taxon>
        <taxon>Sparassidaceae</taxon>
        <taxon>Sparassis</taxon>
    </lineage>
</organism>
<dbReference type="Gene3D" id="1.10.510.10">
    <property type="entry name" value="Transferase(Phosphotransferase) domain 1"/>
    <property type="match status" value="1"/>
</dbReference>
<gene>
    <name evidence="3" type="ORF">SCP_0703810</name>
</gene>